<sequence>MDKYGAVTGKYCTRKREAEGGVTLYFTSLLERTAVLLQRIGGLSDGGGAGVLLTSPD</sequence>
<dbReference type="EMBL" id="LJAM02000077">
    <property type="protein sequence ID" value="RAP71965.1"/>
    <property type="molecule type" value="Genomic_DNA"/>
</dbReference>
<keyword evidence="2" id="KW-1185">Reference proteome</keyword>
<organism evidence="1 2">
    <name type="scientific">Candidatus Erwinia dacicola</name>
    <dbReference type="NCBI Taxonomy" id="252393"/>
    <lineage>
        <taxon>Bacteria</taxon>
        <taxon>Pseudomonadati</taxon>
        <taxon>Pseudomonadota</taxon>
        <taxon>Gammaproteobacteria</taxon>
        <taxon>Enterobacterales</taxon>
        <taxon>Erwiniaceae</taxon>
        <taxon>Erwinia</taxon>
    </lineage>
</organism>
<proteinExistence type="predicted"/>
<reference evidence="1" key="1">
    <citation type="submission" date="2018-04" db="EMBL/GenBank/DDBJ databases">
        <title>Genomes of the Obligate Erwinia dacicola and Facultative Enterobacter sp. OLF Endosymbionts of the Olive Fruit fly, Bactrocera oleae.</title>
        <authorList>
            <person name="Estes A.M."/>
            <person name="Hearn D.J."/>
            <person name="Agarwal S."/>
            <person name="Pierson E.A."/>
            <person name="Dunning-Hotopp J.C."/>
        </authorList>
    </citation>
    <scope>NUCLEOTIDE SEQUENCE [LARGE SCALE GENOMIC DNA]</scope>
    <source>
        <strain evidence="1">Oroville</strain>
    </source>
</reference>
<comment type="caution">
    <text evidence="1">The sequence shown here is derived from an EMBL/GenBank/DDBJ whole genome shotgun (WGS) entry which is preliminary data.</text>
</comment>
<protein>
    <submittedName>
        <fullName evidence="1">Uncharacterized protein</fullName>
    </submittedName>
</protein>
<dbReference type="AlphaFoldDB" id="A0A328TT12"/>
<name>A0A328TT12_9GAMM</name>
<gene>
    <name evidence="1" type="ORF">ACZ87_01211</name>
</gene>
<evidence type="ECO:0000313" key="2">
    <source>
        <dbReference type="Proteomes" id="UP000244334"/>
    </source>
</evidence>
<dbReference type="Proteomes" id="UP000244334">
    <property type="component" value="Unassembled WGS sequence"/>
</dbReference>
<accession>A0A328TT12</accession>
<evidence type="ECO:0000313" key="1">
    <source>
        <dbReference type="EMBL" id="RAP71965.1"/>
    </source>
</evidence>